<feature type="transmembrane region" description="Helical" evidence="1">
    <location>
        <begin position="80"/>
        <end position="101"/>
    </location>
</feature>
<keyword evidence="1" id="KW-0472">Membrane</keyword>
<dbReference type="EMBL" id="VVYW01000030">
    <property type="protein sequence ID" value="KAA5403151.1"/>
    <property type="molecule type" value="Genomic_DNA"/>
</dbReference>
<dbReference type="AlphaFoldDB" id="A0A5M6A2C7"/>
<protein>
    <submittedName>
        <fullName evidence="2">Uncharacterized protein</fullName>
    </submittedName>
</protein>
<keyword evidence="1" id="KW-1133">Transmembrane helix</keyword>
<keyword evidence="1" id="KW-0812">Transmembrane</keyword>
<comment type="caution">
    <text evidence="2">The sequence shown here is derived from an EMBL/GenBank/DDBJ whole genome shotgun (WGS) entry which is preliminary data.</text>
</comment>
<gene>
    <name evidence="2" type="ORF">F2Y86_24675</name>
</gene>
<sequence length="108" mass="12068">MNQLAALPEGAGYSARSGQATASVVRGKGDTLIFTSICDSLARQVISLTEELTRIRNETGEEVEEPPPQVAHEPTGWQWFQIWAGRLVLITLSLILIYRLFKRRLNKS</sequence>
<evidence type="ECO:0000256" key="1">
    <source>
        <dbReference type="SAM" id="Phobius"/>
    </source>
</evidence>
<dbReference type="Proteomes" id="UP000325055">
    <property type="component" value="Unassembled WGS sequence"/>
</dbReference>
<accession>A0A5M6A2C7</accession>
<proteinExistence type="predicted"/>
<name>A0A5M6A2C7_9BACE</name>
<organism evidence="2 3">
    <name type="scientific">Bacteroides cellulosilyticus</name>
    <dbReference type="NCBI Taxonomy" id="246787"/>
    <lineage>
        <taxon>Bacteria</taxon>
        <taxon>Pseudomonadati</taxon>
        <taxon>Bacteroidota</taxon>
        <taxon>Bacteroidia</taxon>
        <taxon>Bacteroidales</taxon>
        <taxon>Bacteroidaceae</taxon>
        <taxon>Bacteroides</taxon>
    </lineage>
</organism>
<evidence type="ECO:0000313" key="3">
    <source>
        <dbReference type="Proteomes" id="UP000325055"/>
    </source>
</evidence>
<evidence type="ECO:0000313" key="2">
    <source>
        <dbReference type="EMBL" id="KAA5403151.1"/>
    </source>
</evidence>
<reference evidence="2 3" key="1">
    <citation type="journal article" date="2019" name="Nat. Med.">
        <title>A library of human gut bacterial isolates paired with longitudinal multiomics data enables mechanistic microbiome research.</title>
        <authorList>
            <person name="Poyet M."/>
            <person name="Groussin M."/>
            <person name="Gibbons S.M."/>
            <person name="Avila-Pacheco J."/>
            <person name="Jiang X."/>
            <person name="Kearney S.M."/>
            <person name="Perrotta A.R."/>
            <person name="Berdy B."/>
            <person name="Zhao S."/>
            <person name="Lieberman T.D."/>
            <person name="Swanson P.K."/>
            <person name="Smith M."/>
            <person name="Roesemann S."/>
            <person name="Alexander J.E."/>
            <person name="Rich S.A."/>
            <person name="Livny J."/>
            <person name="Vlamakis H."/>
            <person name="Clish C."/>
            <person name="Bullock K."/>
            <person name="Deik A."/>
            <person name="Scott J."/>
            <person name="Pierce K.A."/>
            <person name="Xavier R.J."/>
            <person name="Alm E.J."/>
        </authorList>
    </citation>
    <scope>NUCLEOTIDE SEQUENCE [LARGE SCALE GENOMIC DNA]</scope>
    <source>
        <strain evidence="2 3">BIOML-A7</strain>
    </source>
</reference>